<feature type="transmembrane region" description="Helical" evidence="2">
    <location>
        <begin position="98"/>
        <end position="119"/>
    </location>
</feature>
<keyword evidence="2" id="KW-1133">Transmembrane helix</keyword>
<gene>
    <name evidence="3" type="ORF">JMJ58_07150</name>
</gene>
<dbReference type="OrthoDB" id="206192at2157"/>
<dbReference type="GeneID" id="62874888"/>
<evidence type="ECO:0000256" key="1">
    <source>
        <dbReference type="SAM" id="MobiDB-lite"/>
    </source>
</evidence>
<keyword evidence="4" id="KW-1185">Reference proteome</keyword>
<dbReference type="AlphaFoldDB" id="A0A8T8E5Q0"/>
<dbReference type="Proteomes" id="UP000637819">
    <property type="component" value="Chromosome"/>
</dbReference>
<dbReference type="EMBL" id="CP069188">
    <property type="protein sequence ID" value="QRV16641.1"/>
    <property type="molecule type" value="Genomic_DNA"/>
</dbReference>
<evidence type="ECO:0000313" key="3">
    <source>
        <dbReference type="EMBL" id="QRV16641.1"/>
    </source>
</evidence>
<accession>A0A8T8E5Q0</accession>
<keyword evidence="2" id="KW-0472">Membrane</keyword>
<reference evidence="3 4" key="1">
    <citation type="submission" date="2021-01" db="EMBL/GenBank/DDBJ databases">
        <title>Genome Sequence and Methylation Pattern of Haloterrigena salifodinae BOL5-1, An Extremely Halophilic Archaeon from a Bolivian Salt Mine.</title>
        <authorList>
            <person name="DasSarma P."/>
            <person name="Anton B.P."/>
            <person name="DasSarma S.L."/>
            <person name="von Ehrenheim H.A.L."/>
            <person name="Martinez F.L."/>
            <person name="Guzman D."/>
            <person name="Roberts R.J."/>
            <person name="DasSarma S."/>
        </authorList>
    </citation>
    <scope>NUCLEOTIDE SEQUENCE [LARGE SCALE GENOMIC DNA]</scope>
    <source>
        <strain evidence="3 4">BOL5-1</strain>
    </source>
</reference>
<dbReference type="InterPro" id="IPR055943">
    <property type="entry name" value="DUF7521"/>
</dbReference>
<evidence type="ECO:0000313" key="4">
    <source>
        <dbReference type="Proteomes" id="UP000637819"/>
    </source>
</evidence>
<feature type="region of interest" description="Disordered" evidence="1">
    <location>
        <begin position="29"/>
        <end position="54"/>
    </location>
</feature>
<dbReference type="KEGG" id="hsal:JMJ58_07150"/>
<feature type="compositionally biased region" description="Polar residues" evidence="1">
    <location>
        <begin position="34"/>
        <end position="49"/>
    </location>
</feature>
<dbReference type="Pfam" id="PF24365">
    <property type="entry name" value="DUF7521"/>
    <property type="match status" value="1"/>
</dbReference>
<feature type="transmembrane region" description="Helical" evidence="2">
    <location>
        <begin position="64"/>
        <end position="86"/>
    </location>
</feature>
<organism evidence="3 4">
    <name type="scientific">Haloterrigena salifodinae</name>
    <dbReference type="NCBI Taxonomy" id="2675099"/>
    <lineage>
        <taxon>Archaea</taxon>
        <taxon>Methanobacteriati</taxon>
        <taxon>Methanobacteriota</taxon>
        <taxon>Stenosarchaea group</taxon>
        <taxon>Halobacteria</taxon>
        <taxon>Halobacteriales</taxon>
        <taxon>Natrialbaceae</taxon>
        <taxon>Haloterrigena</taxon>
    </lineage>
</organism>
<dbReference type="RefSeq" id="WP_204748859.1">
    <property type="nucleotide sequence ID" value="NZ_CP069188.1"/>
</dbReference>
<protein>
    <submittedName>
        <fullName evidence="3">Uncharacterized protein</fullName>
    </submittedName>
</protein>
<sequence length="152" mass="15589">MTGTTSGTIGGLETLRGATAAVAFSGVTPGRPSSPVSNSLVLESSSTPHPGQVSVDSVGGSTPVVLAAIVTFLVATVLAVLVTYRFVEGYRRTKARPILWLAVGMFLLAPGPMFLRLLAGNVAAIPLSAQLLVTTLSELCGLLAILYAVYTT</sequence>
<proteinExistence type="predicted"/>
<feature type="transmembrane region" description="Helical" evidence="2">
    <location>
        <begin position="131"/>
        <end position="150"/>
    </location>
</feature>
<name>A0A8T8E5Q0_9EURY</name>
<evidence type="ECO:0000256" key="2">
    <source>
        <dbReference type="SAM" id="Phobius"/>
    </source>
</evidence>
<keyword evidence="2" id="KW-0812">Transmembrane</keyword>